<feature type="region of interest" description="Disordered" evidence="1">
    <location>
        <begin position="1"/>
        <end position="58"/>
    </location>
</feature>
<accession>A0A7I8IQU9</accession>
<protein>
    <submittedName>
        <fullName evidence="2">Uncharacterized protein</fullName>
    </submittedName>
</protein>
<keyword evidence="3" id="KW-1185">Reference proteome</keyword>
<dbReference type="Proteomes" id="UP001189122">
    <property type="component" value="Unassembled WGS sequence"/>
</dbReference>
<evidence type="ECO:0000313" key="2">
    <source>
        <dbReference type="EMBL" id="CAA2620412.1"/>
    </source>
</evidence>
<feature type="compositionally biased region" description="Basic residues" evidence="1">
    <location>
        <begin position="1"/>
        <end position="12"/>
    </location>
</feature>
<proteinExistence type="predicted"/>
<gene>
    <name evidence="2" type="ORF">SI7747_05006581</name>
</gene>
<dbReference type="AlphaFoldDB" id="A0A7I8IQU9"/>
<feature type="compositionally biased region" description="Basic and acidic residues" evidence="1">
    <location>
        <begin position="26"/>
        <end position="38"/>
    </location>
</feature>
<organism evidence="2">
    <name type="scientific">Spirodela intermedia</name>
    <name type="common">Intermediate duckweed</name>
    <dbReference type="NCBI Taxonomy" id="51605"/>
    <lineage>
        <taxon>Eukaryota</taxon>
        <taxon>Viridiplantae</taxon>
        <taxon>Streptophyta</taxon>
        <taxon>Embryophyta</taxon>
        <taxon>Tracheophyta</taxon>
        <taxon>Spermatophyta</taxon>
        <taxon>Magnoliopsida</taxon>
        <taxon>Liliopsida</taxon>
        <taxon>Araceae</taxon>
        <taxon>Lemnoideae</taxon>
        <taxon>Spirodela</taxon>
    </lineage>
</organism>
<reference evidence="2 3" key="1">
    <citation type="submission" date="2019-12" db="EMBL/GenBank/DDBJ databases">
        <authorList>
            <person name="Scholz U."/>
            <person name="Mascher M."/>
            <person name="Fiebig A."/>
        </authorList>
    </citation>
    <scope>NUCLEOTIDE SEQUENCE</scope>
</reference>
<evidence type="ECO:0000313" key="3">
    <source>
        <dbReference type="Proteomes" id="UP001189122"/>
    </source>
</evidence>
<name>A0A7I8IQU9_SPIIN</name>
<dbReference type="EMBL" id="CACRZD030000005">
    <property type="protein sequence ID" value="CAA6660162.1"/>
    <property type="molecule type" value="Genomic_DNA"/>
</dbReference>
<dbReference type="EMBL" id="LR743592">
    <property type="protein sequence ID" value="CAA2620412.1"/>
    <property type="molecule type" value="Genomic_DNA"/>
</dbReference>
<sequence>MINHPKRRRNGRSRNDVKAGHTSHSPGKDRKQEPWERRQRNHVGFGLVSNNHKSNRII</sequence>
<evidence type="ECO:0000256" key="1">
    <source>
        <dbReference type="SAM" id="MobiDB-lite"/>
    </source>
</evidence>